<dbReference type="PROSITE" id="PS00573">
    <property type="entry name" value="PYRIDINE_REDOX_2"/>
    <property type="match status" value="1"/>
</dbReference>
<dbReference type="InterPro" id="IPR012336">
    <property type="entry name" value="Thioredoxin-like_fold"/>
</dbReference>
<evidence type="ECO:0000256" key="8">
    <source>
        <dbReference type="ARBA" id="ARBA00023027"/>
    </source>
</evidence>
<dbReference type="PRINTS" id="PR00368">
    <property type="entry name" value="FADPNR"/>
</dbReference>
<dbReference type="InterPro" id="IPR044141">
    <property type="entry name" value="AhpF_NTD_C"/>
</dbReference>
<evidence type="ECO:0000256" key="5">
    <source>
        <dbReference type="ARBA" id="ARBA00022827"/>
    </source>
</evidence>
<dbReference type="GO" id="GO:0016668">
    <property type="term" value="F:oxidoreductase activity, acting on a sulfur group of donors, NAD(P) as acceptor"/>
    <property type="evidence" value="ECO:0007669"/>
    <property type="project" value="UniProtKB-ARBA"/>
</dbReference>
<feature type="binding site" evidence="12">
    <location>
        <begin position="476"/>
        <end position="486"/>
    </location>
    <ligand>
        <name>FAD</name>
        <dbReference type="ChEBI" id="CHEBI:57692"/>
    </ligand>
</feature>
<evidence type="ECO:0000256" key="6">
    <source>
        <dbReference type="ARBA" id="ARBA00022857"/>
    </source>
</evidence>
<evidence type="ECO:0000256" key="13">
    <source>
        <dbReference type="PIRSR" id="PIRSR000238-2"/>
    </source>
</evidence>
<dbReference type="GO" id="GO:0005829">
    <property type="term" value="C:cytosol"/>
    <property type="evidence" value="ECO:0007669"/>
    <property type="project" value="UniProtKB-ARBA"/>
</dbReference>
<evidence type="ECO:0000256" key="7">
    <source>
        <dbReference type="ARBA" id="ARBA00023002"/>
    </source>
</evidence>
<dbReference type="PIRSF" id="PIRSF000238">
    <property type="entry name" value="AhpF"/>
    <property type="match status" value="1"/>
</dbReference>
<dbReference type="InterPro" id="IPR036188">
    <property type="entry name" value="FAD/NAD-bd_sf"/>
</dbReference>
<evidence type="ECO:0000256" key="1">
    <source>
        <dbReference type="ARBA" id="ARBA00009333"/>
    </source>
</evidence>
<dbReference type="PROSITE" id="PS51354">
    <property type="entry name" value="GLUTAREDOXIN_2"/>
    <property type="match status" value="1"/>
</dbReference>
<dbReference type="InterPro" id="IPR044142">
    <property type="entry name" value="AhpF_NTD_N"/>
</dbReference>
<keyword evidence="6 12" id="KW-0521">NADP</keyword>
<feature type="domain" description="FAD/NAD(P)-binding" evidence="14">
    <location>
        <begin position="212"/>
        <end position="502"/>
    </location>
</feature>
<dbReference type="GO" id="GO:0102039">
    <property type="term" value="F:NADH-dependent peroxiredoxin activity"/>
    <property type="evidence" value="ECO:0007669"/>
    <property type="project" value="InterPro"/>
</dbReference>
<dbReference type="EMBL" id="CP002585">
    <property type="protein sequence ID" value="AEA69736.1"/>
    <property type="molecule type" value="Genomic_DNA"/>
</dbReference>
<dbReference type="KEGG" id="pba:PSEBR_a3413"/>
<dbReference type="Gene3D" id="3.40.30.80">
    <property type="match status" value="1"/>
</dbReference>
<dbReference type="InterPro" id="IPR023753">
    <property type="entry name" value="FAD/NAD-binding_dom"/>
</dbReference>
<dbReference type="PANTHER" id="PTHR48105">
    <property type="entry name" value="THIOREDOXIN REDUCTASE 1-RELATED-RELATED"/>
    <property type="match status" value="1"/>
</dbReference>
<evidence type="ECO:0000256" key="4">
    <source>
        <dbReference type="ARBA" id="ARBA00022630"/>
    </source>
</evidence>
<evidence type="ECO:0000256" key="9">
    <source>
        <dbReference type="ARBA" id="ARBA00023157"/>
    </source>
</evidence>
<proteinExistence type="inferred from homology"/>
<comment type="subunit">
    <text evidence="2">Homodimer.</text>
</comment>
<dbReference type="Gene3D" id="3.50.50.60">
    <property type="entry name" value="FAD/NAD(P)-binding domain"/>
    <property type="match status" value="2"/>
</dbReference>
<evidence type="ECO:0000313" key="16">
    <source>
        <dbReference type="EMBL" id="AEA69736.1"/>
    </source>
</evidence>
<comment type="cofactor">
    <cofactor evidence="12">
        <name>FAD</name>
        <dbReference type="ChEBI" id="CHEBI:57692"/>
    </cofactor>
    <text evidence="12">Binds 1 FAD per subunit.</text>
</comment>
<evidence type="ECO:0000256" key="11">
    <source>
        <dbReference type="ARBA" id="ARBA00024806"/>
    </source>
</evidence>
<keyword evidence="7" id="KW-0560">Oxidoreductase</keyword>
<reference key="2">
    <citation type="submission" date="2011-03" db="EMBL/GenBank/DDBJ databases">
        <title>Complete Genome Sequence of a beneficial plant roots-associated bacterium Pseudomonas brassicacearum.</title>
        <authorList>
            <person name="Ortet P."/>
            <person name="Barakat M."/>
            <person name="Lalaouna D."/>
            <person name="Fochesato S."/>
            <person name="Barbe V."/>
            <person name="Santaella C."/>
            <person name="Heulin T."/>
            <person name="Achouak W."/>
        </authorList>
    </citation>
    <scope>NUCLEOTIDE SEQUENCE</scope>
    <source>
        <strain>NFM421</strain>
    </source>
</reference>
<evidence type="ECO:0000256" key="10">
    <source>
        <dbReference type="ARBA" id="ARBA00023284"/>
    </source>
</evidence>
<dbReference type="CDD" id="cd03026">
    <property type="entry name" value="AhpF_NTD_C"/>
    <property type="match status" value="1"/>
</dbReference>
<comment type="function">
    <text evidence="11">Serves to protect the cell against DNA damage by alkyl hydroperoxides. It can use either NADH or NADPH as electron donor for direct reduction of redox dyes or of alkyl hydroperoxides when combined with the AhpC protein.</text>
</comment>
<evidence type="ECO:0000256" key="3">
    <source>
        <dbReference type="ARBA" id="ARBA00020059"/>
    </source>
</evidence>
<dbReference type="InterPro" id="IPR050097">
    <property type="entry name" value="Ferredoxin-NADP_redctase_2"/>
</dbReference>
<dbReference type="InterPro" id="IPR036249">
    <property type="entry name" value="Thioredoxin-like_sf"/>
</dbReference>
<dbReference type="InterPro" id="IPR008255">
    <property type="entry name" value="Pyr_nucl-diS_OxRdtase_2_AS"/>
</dbReference>
<dbReference type="GO" id="GO:0051287">
    <property type="term" value="F:NAD binding"/>
    <property type="evidence" value="ECO:0007669"/>
    <property type="project" value="InterPro"/>
</dbReference>
<feature type="domain" description="Thioredoxin-like fold" evidence="15">
    <location>
        <begin position="124"/>
        <end position="194"/>
    </location>
</feature>
<dbReference type="Pfam" id="PF13192">
    <property type="entry name" value="Thioredoxin_3"/>
    <property type="match status" value="1"/>
</dbReference>
<dbReference type="SUPFAM" id="SSF51905">
    <property type="entry name" value="FAD/NAD(P)-binding domain"/>
    <property type="match status" value="1"/>
</dbReference>
<evidence type="ECO:0000259" key="15">
    <source>
        <dbReference type="Pfam" id="PF13192"/>
    </source>
</evidence>
<keyword evidence="9 13" id="KW-1015">Disulfide bond</keyword>
<reference evidence="16 17" key="1">
    <citation type="journal article" date="2011" name="J. Bacteriol.">
        <title>Complete genome sequence of a beneficial plant root-associated bacterium, Pseudomonas brassicacearum.</title>
        <authorList>
            <person name="Ortet P."/>
            <person name="Barakat M."/>
            <person name="Lalaouna D."/>
            <person name="Fochesato S."/>
            <person name="Barbe V."/>
            <person name="Vacherie B."/>
            <person name="Santaella C."/>
            <person name="Heulin T."/>
            <person name="Achouak W."/>
        </authorList>
    </citation>
    <scope>NUCLEOTIDE SEQUENCE [LARGE SCALE GENOMIC DNA]</scope>
    <source>
        <strain evidence="16 17">NFM421</strain>
    </source>
</reference>
<accession>F2KIE0</accession>
<dbReference type="STRING" id="994484.PSEBR_a3413"/>
<dbReference type="FunFam" id="3.50.50.60:FF:000007">
    <property type="entry name" value="Alkyl hydroperoxide reductase, F subunit"/>
    <property type="match status" value="1"/>
</dbReference>
<feature type="disulfide bond" description="Redox-active" evidence="13">
    <location>
        <begin position="343"/>
        <end position="346"/>
    </location>
</feature>
<feature type="binding site" evidence="12">
    <location>
        <begin position="355"/>
        <end position="369"/>
    </location>
    <ligand>
        <name>NAD(+)</name>
        <dbReference type="ChEBI" id="CHEBI:57540"/>
    </ligand>
</feature>
<comment type="similarity">
    <text evidence="1">Belongs to the class-II pyridine nucleotide-disulfide oxidoreductase family.</text>
</comment>
<dbReference type="InterPro" id="IPR012081">
    <property type="entry name" value="Alkyl_hydroperoxide_Rdtase_suF"/>
</dbReference>
<keyword evidence="8 12" id="KW-0520">NAD</keyword>
<evidence type="ECO:0000313" key="17">
    <source>
        <dbReference type="Proteomes" id="UP000006692"/>
    </source>
</evidence>
<organism evidence="16 17">
    <name type="scientific">Pseudomonas brassicacearum (strain NFM421)</name>
    <dbReference type="NCBI Taxonomy" id="994484"/>
    <lineage>
        <taxon>Bacteria</taxon>
        <taxon>Pseudomonadati</taxon>
        <taxon>Pseudomonadota</taxon>
        <taxon>Gammaproteobacteria</taxon>
        <taxon>Pseudomonadales</taxon>
        <taxon>Pseudomonadaceae</taxon>
        <taxon>Pseudomonas</taxon>
    </lineage>
</organism>
<dbReference type="GO" id="GO:0050660">
    <property type="term" value="F:flavin adenine dinucleotide binding"/>
    <property type="evidence" value="ECO:0007669"/>
    <property type="project" value="InterPro"/>
</dbReference>
<dbReference type="Proteomes" id="UP000006692">
    <property type="component" value="Chromosome"/>
</dbReference>
<evidence type="ECO:0000256" key="12">
    <source>
        <dbReference type="PIRSR" id="PIRSR000238-1"/>
    </source>
</evidence>
<keyword evidence="5 12" id="KW-0274">FAD</keyword>
<gene>
    <name evidence="16" type="ORF">PSEBR_a3413</name>
</gene>
<dbReference type="CDD" id="cd02974">
    <property type="entry name" value="AhpF_NTD_N"/>
    <property type="match status" value="1"/>
</dbReference>
<dbReference type="Pfam" id="PF07992">
    <property type="entry name" value="Pyr_redox_2"/>
    <property type="match status" value="1"/>
</dbReference>
<evidence type="ECO:0000256" key="2">
    <source>
        <dbReference type="ARBA" id="ARBA00011738"/>
    </source>
</evidence>
<evidence type="ECO:0000259" key="14">
    <source>
        <dbReference type="Pfam" id="PF07992"/>
    </source>
</evidence>
<dbReference type="NCBIfam" id="TIGR03140">
    <property type="entry name" value="AhpF"/>
    <property type="match status" value="1"/>
</dbReference>
<dbReference type="AlphaFoldDB" id="F2KIE0"/>
<dbReference type="GO" id="GO:0032991">
    <property type="term" value="C:protein-containing complex"/>
    <property type="evidence" value="ECO:0007669"/>
    <property type="project" value="UniProtKB-ARBA"/>
</dbReference>
<keyword evidence="10 13" id="KW-0676">Redox-active center</keyword>
<dbReference type="SUPFAM" id="SSF52833">
    <property type="entry name" value="Thioredoxin-like"/>
    <property type="match status" value="2"/>
</dbReference>
<dbReference type="PRINTS" id="PR00469">
    <property type="entry name" value="PNDRDTASEII"/>
</dbReference>
<keyword evidence="4" id="KW-0285">Flavoprotein</keyword>
<dbReference type="FunFam" id="3.40.30.80:FF:000001">
    <property type="entry name" value="Alkyl hydroperoxide reductase subunit F"/>
    <property type="match status" value="1"/>
</dbReference>
<dbReference type="GO" id="GO:0000302">
    <property type="term" value="P:response to reactive oxygen species"/>
    <property type="evidence" value="ECO:0007669"/>
    <property type="project" value="InterPro"/>
</dbReference>
<feature type="binding site" evidence="12">
    <location>
        <begin position="213"/>
        <end position="228"/>
    </location>
    <ligand>
        <name>FAD</name>
        <dbReference type="ChEBI" id="CHEBI:57692"/>
    </ligand>
</feature>
<protein>
    <recommendedName>
        <fullName evidence="3">Alkyl hydroperoxide reductase subunit F</fullName>
    </recommendedName>
</protein>
<name>F2KIE0_PSEBN</name>
<dbReference type="RefSeq" id="WP_013693617.1">
    <property type="nucleotide sequence ID" value="NC_015379.1"/>
</dbReference>
<dbReference type="HOGENOM" id="CLU_031864_4_0_6"/>
<sequence length="520" mass="55523">MLDANLKAQLKSYLERVTQPIEIVASLDDGAKSQEMLALLQDVASLSHQITLLDNGSDARKPSFSLNRPGADISLRFAGIPMGHEFTSLVLALLQVGGHPSKASVDVIEQVRSLKGEFNFETYFSLSCQNCPDVVQALNLMAVLNPDIRHVAIDGALFQAEVDERQIMAVPSVYLNGVNFGQGRMGLEEILAKIDTSGIERQAEKISAKDAFDVLVVGGGPAGASAAIYAARKGIRTGVAAERFGGQVLDTMAIENFISVQETEGPKLAVALEEHVKQYDVDIMNLQRADALVPGKDGGLHEIKFASGASLKAKTVILATGARWREMNVPGEQQYRNKGVAYCPHCDGPLFKGKRVAVIGGGNSGVEAAIDLAGIVAHVTLLEFDVQLRADAVLQRKLHSLSNVKVITNAQTTEVTGDGQKVNGLRYKDRPSGDVRDVELEGIFVQIGLLPNTDWLKGTVELSPRGEIIVDARGETSIPGVFAAGDVTTVPYKQIVIAVGEGAKASLSAFDHLIRTSAPA</sequence>